<keyword evidence="2 3" id="KW-0378">Hydrolase</keyword>
<dbReference type="PANTHER" id="PTHR35147">
    <property type="entry name" value="CHEMORECEPTOR GLUTAMINE DEAMIDASE CHED-RELATED"/>
    <property type="match status" value="1"/>
</dbReference>
<evidence type="ECO:0000256" key="3">
    <source>
        <dbReference type="HAMAP-Rule" id="MF_01440"/>
    </source>
</evidence>
<reference evidence="4 5" key="1">
    <citation type="submission" date="2020-02" db="EMBL/GenBank/DDBJ databases">
        <authorList>
            <person name="Kim M.K."/>
        </authorList>
    </citation>
    <scope>NUCLEOTIDE SEQUENCE [LARGE SCALE GENOMIC DNA]</scope>
    <source>
        <strain evidence="4 5">17J57-3</strain>
    </source>
</reference>
<gene>
    <name evidence="3" type="primary">cheD</name>
    <name evidence="4" type="ORF">G3574_06865</name>
</gene>
<dbReference type="GO" id="GO:0050568">
    <property type="term" value="F:protein-glutamine glutaminase activity"/>
    <property type="evidence" value="ECO:0007669"/>
    <property type="project" value="UniProtKB-UniRule"/>
</dbReference>
<dbReference type="EC" id="3.5.1.44" evidence="3"/>
<dbReference type="Proteomes" id="UP000482155">
    <property type="component" value="Unassembled WGS sequence"/>
</dbReference>
<evidence type="ECO:0000256" key="1">
    <source>
        <dbReference type="ARBA" id="ARBA00022500"/>
    </source>
</evidence>
<dbReference type="Pfam" id="PF03975">
    <property type="entry name" value="CheD"/>
    <property type="match status" value="1"/>
</dbReference>
<name>A0A6B3SJ94_9BURK</name>
<dbReference type="GO" id="GO:0006935">
    <property type="term" value="P:chemotaxis"/>
    <property type="evidence" value="ECO:0007669"/>
    <property type="project" value="UniProtKB-UniRule"/>
</dbReference>
<comment type="caution">
    <text evidence="4">The sequence shown here is derived from an EMBL/GenBank/DDBJ whole genome shotgun (WGS) entry which is preliminary data.</text>
</comment>
<evidence type="ECO:0000313" key="5">
    <source>
        <dbReference type="Proteomes" id="UP000482155"/>
    </source>
</evidence>
<evidence type="ECO:0000313" key="4">
    <source>
        <dbReference type="EMBL" id="NEX60793.1"/>
    </source>
</evidence>
<dbReference type="Gene3D" id="3.30.1330.200">
    <property type="match status" value="1"/>
</dbReference>
<comment type="function">
    <text evidence="3">Probably deamidates glutamine residues to glutamate on methyl-accepting chemotaxis receptors (MCPs), playing an important role in chemotaxis.</text>
</comment>
<dbReference type="CDD" id="cd16352">
    <property type="entry name" value="CheD"/>
    <property type="match status" value="1"/>
</dbReference>
<protein>
    <recommendedName>
        <fullName evidence="3">Probable chemoreceptor glutamine deamidase CheD</fullName>
        <ecNumber evidence="3">3.5.1.44</ecNumber>
    </recommendedName>
</protein>
<keyword evidence="1 3" id="KW-0145">Chemotaxis</keyword>
<sequence>MTVFLNPGEYFVGDEGYRISTLLGSCVSITLWHPERLIGAMSHFVLATRGRTLETPDGRYGDEVLELMIGELAALDIKATDCKAKIFGGGNMFTYQATGTPIDIGKRNGEAARRLLQLHRIPIASESLFGRGHRKIVFDIRTGHVWSRHAEQSLK</sequence>
<proteinExistence type="inferred from homology"/>
<dbReference type="SUPFAM" id="SSF64438">
    <property type="entry name" value="CNF1/YfiH-like putative cysteine hydrolases"/>
    <property type="match status" value="1"/>
</dbReference>
<dbReference type="HAMAP" id="MF_01440">
    <property type="entry name" value="CheD"/>
    <property type="match status" value="1"/>
</dbReference>
<comment type="similarity">
    <text evidence="3">Belongs to the CheD family.</text>
</comment>
<dbReference type="InterPro" id="IPR011324">
    <property type="entry name" value="Cytotoxic_necrot_fac-like_cat"/>
</dbReference>
<dbReference type="AlphaFoldDB" id="A0A6B3SJ94"/>
<dbReference type="InterPro" id="IPR038592">
    <property type="entry name" value="CheD-like_sf"/>
</dbReference>
<keyword evidence="5" id="KW-1185">Reference proteome</keyword>
<organism evidence="4 5">
    <name type="scientific">Noviherbaspirillum galbum</name>
    <dbReference type="NCBI Taxonomy" id="2709383"/>
    <lineage>
        <taxon>Bacteria</taxon>
        <taxon>Pseudomonadati</taxon>
        <taxon>Pseudomonadota</taxon>
        <taxon>Betaproteobacteria</taxon>
        <taxon>Burkholderiales</taxon>
        <taxon>Oxalobacteraceae</taxon>
        <taxon>Noviherbaspirillum</taxon>
    </lineage>
</organism>
<dbReference type="PANTHER" id="PTHR35147:SF3">
    <property type="entry name" value="CHEMORECEPTOR GLUTAMINE DEAMIDASE CHED 1-RELATED"/>
    <property type="match status" value="1"/>
</dbReference>
<comment type="catalytic activity">
    <reaction evidence="3">
        <text>L-glutaminyl-[protein] + H2O = L-glutamyl-[protein] + NH4(+)</text>
        <dbReference type="Rhea" id="RHEA:16441"/>
        <dbReference type="Rhea" id="RHEA-COMP:10207"/>
        <dbReference type="Rhea" id="RHEA-COMP:10208"/>
        <dbReference type="ChEBI" id="CHEBI:15377"/>
        <dbReference type="ChEBI" id="CHEBI:28938"/>
        <dbReference type="ChEBI" id="CHEBI:29973"/>
        <dbReference type="ChEBI" id="CHEBI:30011"/>
        <dbReference type="EC" id="3.5.1.44"/>
    </reaction>
</comment>
<accession>A0A6B3SJ94</accession>
<dbReference type="EMBL" id="JAAIVB010000016">
    <property type="protein sequence ID" value="NEX60793.1"/>
    <property type="molecule type" value="Genomic_DNA"/>
</dbReference>
<dbReference type="InterPro" id="IPR005659">
    <property type="entry name" value="Chemorcpt_Glu_NH3ase_CheD"/>
</dbReference>
<evidence type="ECO:0000256" key="2">
    <source>
        <dbReference type="ARBA" id="ARBA00022801"/>
    </source>
</evidence>